<evidence type="ECO:0000313" key="1">
    <source>
        <dbReference type="EMBL" id="KKS11689.1"/>
    </source>
</evidence>
<evidence type="ECO:0000313" key="2">
    <source>
        <dbReference type="Proteomes" id="UP000034753"/>
    </source>
</evidence>
<accession>A0A0G0WFE0</accession>
<organism evidence="1 2">
    <name type="scientific">Candidatus Daviesbacteria bacterium GW2011_GWB1_41_5</name>
    <dbReference type="NCBI Taxonomy" id="1618429"/>
    <lineage>
        <taxon>Bacteria</taxon>
        <taxon>Candidatus Daviesiibacteriota</taxon>
    </lineage>
</organism>
<name>A0A0G0WFE0_9BACT</name>
<gene>
    <name evidence="1" type="ORF">UU67_C0067G0002</name>
</gene>
<dbReference type="EMBL" id="LCBN01000067">
    <property type="protein sequence ID" value="KKS11689.1"/>
    <property type="molecule type" value="Genomic_DNA"/>
</dbReference>
<dbReference type="Proteomes" id="UP000034753">
    <property type="component" value="Unassembled WGS sequence"/>
</dbReference>
<comment type="caution">
    <text evidence="1">The sequence shown here is derived from an EMBL/GenBank/DDBJ whole genome shotgun (WGS) entry which is preliminary data.</text>
</comment>
<sequence>MPTLTEICETEDTEKNEKGYRTFAEIYLEEPAPQGELPGEQKIYATLPCPEPTFCYFRGIPLIDDADFFEVGG</sequence>
<reference evidence="1 2" key="1">
    <citation type="journal article" date="2015" name="Nature">
        <title>rRNA introns, odd ribosomes, and small enigmatic genomes across a large radiation of phyla.</title>
        <authorList>
            <person name="Brown C.T."/>
            <person name="Hug L.A."/>
            <person name="Thomas B.C."/>
            <person name="Sharon I."/>
            <person name="Castelle C.J."/>
            <person name="Singh A."/>
            <person name="Wilkins M.J."/>
            <person name="Williams K.H."/>
            <person name="Banfield J.F."/>
        </authorList>
    </citation>
    <scope>NUCLEOTIDE SEQUENCE [LARGE SCALE GENOMIC DNA]</scope>
</reference>
<dbReference type="AlphaFoldDB" id="A0A0G0WFE0"/>
<proteinExistence type="predicted"/>
<protein>
    <submittedName>
        <fullName evidence="1">Uncharacterized protein</fullName>
    </submittedName>
</protein>